<reference evidence="11" key="2">
    <citation type="submission" date="2012-04" db="EMBL/GenBank/DDBJ databases">
        <title>Complete genome sequence of Providencia stuartii clinical isolate MRSN 2154.</title>
        <authorList>
            <person name="Clifford R.J."/>
            <person name="Hang J."/>
            <person name="Riley M.C."/>
            <person name="Onmus-Leone F."/>
            <person name="Kuschner R.A."/>
            <person name="Lesho E.P."/>
            <person name="Waterman P.E."/>
        </authorList>
    </citation>
    <scope>NUCLEOTIDE SEQUENCE [LARGE SCALE GENOMIC DNA]</scope>
    <source>
        <strain evidence="11">MRSN 2154</strain>
    </source>
</reference>
<comment type="similarity">
    <text evidence="1 8">Belongs to the adenosylhomocysteinase family.</text>
</comment>
<feature type="binding site" evidence="6">
    <location>
        <begin position="151"/>
        <end position="153"/>
    </location>
    <ligand>
        <name>NAD(+)</name>
        <dbReference type="ChEBI" id="CHEBI:57540"/>
    </ligand>
</feature>
<sequence length="415" mass="45023">MVTSIYKDLSLAPAGEQKIAWVRAHMPLLRALEARFSKEKPFAGKRIALSIHLEAKTAYLAQVFAAGGAKVSVTGSNPMSTKDDIVAALVKSGINTFAIHGASAEEYQQFVKETLACEPHIVIDDGGDLVHELHSVYPEYAGHVIGACEETTTGVLRAMAREKSHELNFPVISINGAQSKHLFDNRYGTGQSTFDGIMRTTNLVIAGKKVVVAGYGWCGKGCAMRAKGLGAEVIITEIDPIKALEAKMDGFEVMTMEAAAPLGDIFVTATGCCDVLTEVHFSLMKEGAIISNTGHFEDEINLNALQELCVSTYEARQNIEAYCLKNGRTVYLLGRGALVNIACADGHPAEIMDMSFALQALGAEYLLKHALDKKVYAVSDEIDSEVARLKLQDMGVSFDTLSDRQYQYLNAFELK</sequence>
<dbReference type="GO" id="GO:0006730">
    <property type="term" value="P:one-carbon metabolic process"/>
    <property type="evidence" value="ECO:0007669"/>
    <property type="project" value="UniProtKB-UniRule"/>
</dbReference>
<feature type="binding site" evidence="6">
    <location>
        <position position="340"/>
    </location>
    <ligand>
        <name>NAD(+)</name>
        <dbReference type="ChEBI" id="CHEBI:57540"/>
    </ligand>
</feature>
<dbReference type="NCBIfam" id="TIGR00936">
    <property type="entry name" value="ahcY"/>
    <property type="match status" value="1"/>
</dbReference>
<protein>
    <recommendedName>
        <fullName evidence="5 7">Adenosylhomocysteinase</fullName>
        <ecNumber evidence="5 7">3.13.2.1</ecNumber>
    </recommendedName>
</protein>
<evidence type="ECO:0000256" key="7">
    <source>
        <dbReference type="RuleBase" id="RU000548"/>
    </source>
</evidence>
<evidence type="ECO:0000313" key="10">
    <source>
        <dbReference type="EMBL" id="AFH95958.1"/>
    </source>
</evidence>
<dbReference type="OrthoDB" id="9802717at2"/>
<reference evidence="10 11" key="1">
    <citation type="journal article" date="2012" name="J. Bacteriol.">
        <title>Complete Genome Sequence of Providencia stuartii Clinical Isolate MRSN 2154.</title>
        <authorList>
            <person name="Clifford R.J."/>
            <person name="Hang J."/>
            <person name="Riley M.C."/>
            <person name="Onmus-Leone F."/>
            <person name="Kuschner R.A."/>
            <person name="Lesho E.P."/>
            <person name="Waterman P.E."/>
        </authorList>
    </citation>
    <scope>NUCLEOTIDE SEQUENCE [LARGE SCALE GENOMIC DNA]</scope>
    <source>
        <strain evidence="10 11">MRSN 2154</strain>
    </source>
</reference>
<dbReference type="PATRIC" id="fig|1157951.4.peg.4198"/>
<evidence type="ECO:0000256" key="3">
    <source>
        <dbReference type="ARBA" id="ARBA00022801"/>
    </source>
</evidence>
<name>A0A140NTG3_PROSM</name>
<dbReference type="PROSITE" id="PS00739">
    <property type="entry name" value="ADOHCYASE_2"/>
    <property type="match status" value="1"/>
</dbReference>
<evidence type="ECO:0000256" key="2">
    <source>
        <dbReference type="ARBA" id="ARBA00022563"/>
    </source>
</evidence>
<dbReference type="PANTHER" id="PTHR23420:SF0">
    <property type="entry name" value="ADENOSYLHOMOCYSTEINASE"/>
    <property type="match status" value="1"/>
</dbReference>
<dbReference type="GO" id="GO:0005829">
    <property type="term" value="C:cytosol"/>
    <property type="evidence" value="ECO:0007669"/>
    <property type="project" value="TreeGrafter"/>
</dbReference>
<evidence type="ECO:0000259" key="9">
    <source>
        <dbReference type="SMART" id="SM00997"/>
    </source>
</evidence>
<dbReference type="GeneID" id="93519306"/>
<dbReference type="UniPathway" id="UPA00314">
    <property type="reaction ID" value="UER00076"/>
</dbReference>
<dbReference type="EMBL" id="CP003488">
    <property type="protein sequence ID" value="AFH95958.1"/>
    <property type="molecule type" value="Genomic_DNA"/>
</dbReference>
<dbReference type="NCBIfam" id="NF004005">
    <property type="entry name" value="PRK05476.2-3"/>
    <property type="match status" value="1"/>
</dbReference>
<dbReference type="HOGENOM" id="CLU_025194_0_2_6"/>
<dbReference type="SUPFAM" id="SSF51735">
    <property type="entry name" value="NAD(P)-binding Rossmann-fold domains"/>
    <property type="match status" value="1"/>
</dbReference>
<dbReference type="KEGG" id="psi:S70_20890"/>
<keyword evidence="3 7" id="KW-0378">Hydrolase</keyword>
<evidence type="ECO:0000313" key="11">
    <source>
        <dbReference type="Proteomes" id="UP000005012"/>
    </source>
</evidence>
<proteinExistence type="inferred from homology"/>
<evidence type="ECO:0000256" key="4">
    <source>
        <dbReference type="ARBA" id="ARBA00023027"/>
    </source>
</evidence>
<accession>A0A140NTG3</accession>
<dbReference type="InterPro" id="IPR015878">
    <property type="entry name" value="Ado_hCys_hydrolase_NAD-bd"/>
</dbReference>
<dbReference type="SMART" id="SM00997">
    <property type="entry name" value="AdoHcyase_NAD"/>
    <property type="match status" value="1"/>
</dbReference>
<dbReference type="FunFam" id="3.40.50.720:FF:000004">
    <property type="entry name" value="Adenosylhomocysteinase"/>
    <property type="match status" value="1"/>
</dbReference>
<feature type="binding site" evidence="6">
    <location>
        <begin position="216"/>
        <end position="221"/>
    </location>
    <ligand>
        <name>NAD(+)</name>
        <dbReference type="ChEBI" id="CHEBI:57540"/>
    </ligand>
</feature>
<dbReference type="Proteomes" id="UP000005012">
    <property type="component" value="Chromosome"/>
</dbReference>
<dbReference type="SMART" id="SM00996">
    <property type="entry name" value="AdoHcyase"/>
    <property type="match status" value="1"/>
</dbReference>
<comment type="cofactor">
    <cofactor evidence="6 7">
        <name>NAD(+)</name>
        <dbReference type="ChEBI" id="CHEBI:57540"/>
    </cofactor>
    <text evidence="6 7">Binds 1 NAD(+) per subunit.</text>
</comment>
<keyword evidence="2 7" id="KW-0554">One-carbon metabolism</keyword>
<evidence type="ECO:0000256" key="1">
    <source>
        <dbReference type="ARBA" id="ARBA00007122"/>
    </source>
</evidence>
<dbReference type="Pfam" id="PF00670">
    <property type="entry name" value="AdoHcyase_NAD"/>
    <property type="match status" value="1"/>
</dbReference>
<dbReference type="InterPro" id="IPR000043">
    <property type="entry name" value="Adenosylhomocysteinase-like"/>
</dbReference>
<comment type="pathway">
    <text evidence="7">Amino-acid biosynthesis; L-homocysteine biosynthesis; L-homocysteine from S-adenosyl-L-homocysteine: step 1/1.</text>
</comment>
<comment type="catalytic activity">
    <reaction evidence="7">
        <text>S-adenosyl-L-homocysteine + H2O = L-homocysteine + adenosine</text>
        <dbReference type="Rhea" id="RHEA:21708"/>
        <dbReference type="ChEBI" id="CHEBI:15377"/>
        <dbReference type="ChEBI" id="CHEBI:16335"/>
        <dbReference type="ChEBI" id="CHEBI:57856"/>
        <dbReference type="ChEBI" id="CHEBI:58199"/>
        <dbReference type="EC" id="3.13.2.1"/>
    </reaction>
</comment>
<feature type="binding site" evidence="6">
    <location>
        <position position="347"/>
    </location>
    <ligand>
        <name>NAD(+)</name>
        <dbReference type="ChEBI" id="CHEBI:57540"/>
    </ligand>
</feature>
<dbReference type="PIRSF" id="PIRSF001109">
    <property type="entry name" value="Ad_hcy_hydrolase"/>
    <property type="match status" value="1"/>
</dbReference>
<feature type="binding site" evidence="6">
    <location>
        <position position="237"/>
    </location>
    <ligand>
        <name>NAD(+)</name>
        <dbReference type="ChEBI" id="CHEBI:57540"/>
    </ligand>
</feature>
<dbReference type="GO" id="GO:0004013">
    <property type="term" value="F:adenosylhomocysteinase activity"/>
    <property type="evidence" value="ECO:0007669"/>
    <property type="project" value="UniProtKB-UniRule"/>
</dbReference>
<feature type="domain" description="S-adenosyl-L-homocysteine hydrolase NAD binding" evidence="9">
    <location>
        <begin position="185"/>
        <end position="346"/>
    </location>
</feature>
<dbReference type="AlphaFoldDB" id="A0A140NTG3"/>
<evidence type="ECO:0000256" key="8">
    <source>
        <dbReference type="RuleBase" id="RU004166"/>
    </source>
</evidence>
<evidence type="ECO:0000256" key="6">
    <source>
        <dbReference type="PIRSR" id="PIRSR001109-2"/>
    </source>
</evidence>
<dbReference type="Gene3D" id="3.40.50.1480">
    <property type="entry name" value="Adenosylhomocysteinase-like"/>
    <property type="match status" value="1"/>
</dbReference>
<dbReference type="GO" id="GO:0033353">
    <property type="term" value="P:S-adenosylmethionine cycle"/>
    <property type="evidence" value="ECO:0007669"/>
    <property type="project" value="TreeGrafter"/>
</dbReference>
<dbReference type="Pfam" id="PF05221">
    <property type="entry name" value="AdoHcyase"/>
    <property type="match status" value="1"/>
</dbReference>
<evidence type="ECO:0000256" key="5">
    <source>
        <dbReference type="NCBIfam" id="TIGR00936"/>
    </source>
</evidence>
<dbReference type="SUPFAM" id="SSF52283">
    <property type="entry name" value="Formate/glycerate dehydrogenase catalytic domain-like"/>
    <property type="match status" value="1"/>
</dbReference>
<keyword evidence="4 6" id="KW-0520">NAD</keyword>
<gene>
    <name evidence="10" type="ordered locus">S70_20890</name>
</gene>
<dbReference type="CDD" id="cd00401">
    <property type="entry name" value="SAHH"/>
    <property type="match status" value="1"/>
</dbReference>
<dbReference type="InterPro" id="IPR042172">
    <property type="entry name" value="Adenosylhomocyst_ase-like_sf"/>
</dbReference>
<dbReference type="InterPro" id="IPR020082">
    <property type="entry name" value="S-Ado-L-homoCys_hydrolase_CS"/>
</dbReference>
<dbReference type="EC" id="3.13.2.1" evidence="5 7"/>
<dbReference type="InterPro" id="IPR036291">
    <property type="entry name" value="NAD(P)-bd_dom_sf"/>
</dbReference>
<organism evidence="10 11">
    <name type="scientific">Providencia stuartii (strain MRSN 2154)</name>
    <dbReference type="NCBI Taxonomy" id="1157951"/>
    <lineage>
        <taxon>Bacteria</taxon>
        <taxon>Pseudomonadati</taxon>
        <taxon>Pseudomonadota</taxon>
        <taxon>Gammaproteobacteria</taxon>
        <taxon>Enterobacterales</taxon>
        <taxon>Morganellaceae</taxon>
        <taxon>Providencia</taxon>
    </lineage>
</organism>
<dbReference type="PANTHER" id="PTHR23420">
    <property type="entry name" value="ADENOSYLHOMOCYSTEINASE"/>
    <property type="match status" value="1"/>
</dbReference>
<dbReference type="RefSeq" id="WP_004919812.1">
    <property type="nucleotide sequence ID" value="NC_017731.1"/>
</dbReference>
<dbReference type="Gene3D" id="3.40.50.720">
    <property type="entry name" value="NAD(P)-binding Rossmann-like Domain"/>
    <property type="match status" value="1"/>
</dbReference>